<dbReference type="AlphaFoldDB" id="L9KVR1"/>
<name>L9KVR1_TUPCH</name>
<evidence type="ECO:0000313" key="2">
    <source>
        <dbReference type="EMBL" id="ELW66990.1"/>
    </source>
</evidence>
<organism evidence="2 3">
    <name type="scientific">Tupaia chinensis</name>
    <name type="common">Chinese tree shrew</name>
    <name type="synonym">Tupaia belangeri chinensis</name>
    <dbReference type="NCBI Taxonomy" id="246437"/>
    <lineage>
        <taxon>Eukaryota</taxon>
        <taxon>Metazoa</taxon>
        <taxon>Chordata</taxon>
        <taxon>Craniata</taxon>
        <taxon>Vertebrata</taxon>
        <taxon>Euteleostomi</taxon>
        <taxon>Mammalia</taxon>
        <taxon>Eutheria</taxon>
        <taxon>Euarchontoglires</taxon>
        <taxon>Scandentia</taxon>
        <taxon>Tupaiidae</taxon>
        <taxon>Tupaia</taxon>
    </lineage>
</organism>
<accession>L9KVR1</accession>
<feature type="compositionally biased region" description="Polar residues" evidence="1">
    <location>
        <begin position="9"/>
        <end position="18"/>
    </location>
</feature>
<evidence type="ECO:0000256" key="1">
    <source>
        <dbReference type="SAM" id="MobiDB-lite"/>
    </source>
</evidence>
<feature type="compositionally biased region" description="Polar residues" evidence="1">
    <location>
        <begin position="87"/>
        <end position="97"/>
    </location>
</feature>
<sequence length="279" mass="29191">MGSCLPWTRQVSTRSTQKAAPPSPVAACPYVPSVELERCPPSSDLVPQAVPQPASRQSKQLDRGTPVTAAGPRIVLARKERYEDEGTSQASERTATPTCPGAGRGHSPGTGWKRRVMSTLHLLTWSSWVHSKAGSRSSGEPGPARLSLACNSVVSPTGWRTLTPSREAMGSTPSCRTLTLSREAVGSAPSCRTLTPNGEAVGSAPSCWTLTPSREAVGSAPSCRTLTPSREAMDSTPSCRTLTLSREAVGSALSCRTLTQCDGGMAAVTCHIAGRPDPP</sequence>
<dbReference type="EMBL" id="KB320633">
    <property type="protein sequence ID" value="ELW66990.1"/>
    <property type="molecule type" value="Genomic_DNA"/>
</dbReference>
<feature type="region of interest" description="Disordered" evidence="1">
    <location>
        <begin position="39"/>
        <end position="111"/>
    </location>
</feature>
<reference evidence="3" key="2">
    <citation type="journal article" date="2013" name="Nat. Commun.">
        <title>Genome of the Chinese tree shrew.</title>
        <authorList>
            <person name="Fan Y."/>
            <person name="Huang Z.Y."/>
            <person name="Cao C.C."/>
            <person name="Chen C.S."/>
            <person name="Chen Y.X."/>
            <person name="Fan D.D."/>
            <person name="He J."/>
            <person name="Hou H.L."/>
            <person name="Hu L."/>
            <person name="Hu X.T."/>
            <person name="Jiang X.T."/>
            <person name="Lai R."/>
            <person name="Lang Y.S."/>
            <person name="Liang B."/>
            <person name="Liao S.G."/>
            <person name="Mu D."/>
            <person name="Ma Y.Y."/>
            <person name="Niu Y.Y."/>
            <person name="Sun X.Q."/>
            <person name="Xia J.Q."/>
            <person name="Xiao J."/>
            <person name="Xiong Z.Q."/>
            <person name="Xu L."/>
            <person name="Yang L."/>
            <person name="Zhang Y."/>
            <person name="Zhao W."/>
            <person name="Zhao X.D."/>
            <person name="Zheng Y.T."/>
            <person name="Zhou J.M."/>
            <person name="Zhu Y.B."/>
            <person name="Zhang G.J."/>
            <person name="Wang J."/>
            <person name="Yao Y.G."/>
        </authorList>
    </citation>
    <scope>NUCLEOTIDE SEQUENCE [LARGE SCALE GENOMIC DNA]</scope>
</reference>
<dbReference type="InParanoid" id="L9KVR1"/>
<reference evidence="3" key="1">
    <citation type="submission" date="2012-07" db="EMBL/GenBank/DDBJ databases">
        <title>Genome of the Chinese tree shrew, a rising model animal genetically related to primates.</title>
        <authorList>
            <person name="Zhang G."/>
            <person name="Fan Y."/>
            <person name="Yao Y."/>
            <person name="Huang Z."/>
        </authorList>
    </citation>
    <scope>NUCLEOTIDE SEQUENCE [LARGE SCALE GENOMIC DNA]</scope>
</reference>
<keyword evidence="3" id="KW-1185">Reference proteome</keyword>
<proteinExistence type="predicted"/>
<gene>
    <name evidence="2" type="ORF">TREES_T100020461</name>
</gene>
<dbReference type="Proteomes" id="UP000011518">
    <property type="component" value="Unassembled WGS sequence"/>
</dbReference>
<feature type="region of interest" description="Disordered" evidence="1">
    <location>
        <begin position="1"/>
        <end position="27"/>
    </location>
</feature>
<protein>
    <submittedName>
        <fullName evidence="2">Uncharacterized protein</fullName>
    </submittedName>
</protein>
<evidence type="ECO:0000313" key="3">
    <source>
        <dbReference type="Proteomes" id="UP000011518"/>
    </source>
</evidence>